<dbReference type="Proteomes" id="UP000800200">
    <property type="component" value="Unassembled WGS sequence"/>
</dbReference>
<keyword evidence="1" id="KW-0812">Transmembrane</keyword>
<evidence type="ECO:0000313" key="3">
    <source>
        <dbReference type="Proteomes" id="UP000800200"/>
    </source>
</evidence>
<keyword evidence="1" id="KW-0472">Membrane</keyword>
<organism evidence="2 3">
    <name type="scientific">Zopfia rhizophila CBS 207.26</name>
    <dbReference type="NCBI Taxonomy" id="1314779"/>
    <lineage>
        <taxon>Eukaryota</taxon>
        <taxon>Fungi</taxon>
        <taxon>Dikarya</taxon>
        <taxon>Ascomycota</taxon>
        <taxon>Pezizomycotina</taxon>
        <taxon>Dothideomycetes</taxon>
        <taxon>Dothideomycetes incertae sedis</taxon>
        <taxon>Zopfiaceae</taxon>
        <taxon>Zopfia</taxon>
    </lineage>
</organism>
<keyword evidence="1" id="KW-1133">Transmembrane helix</keyword>
<accession>A0A6A6EU22</accession>
<dbReference type="AlphaFoldDB" id="A0A6A6EU22"/>
<evidence type="ECO:0000256" key="1">
    <source>
        <dbReference type="SAM" id="Phobius"/>
    </source>
</evidence>
<sequence length="106" mass="11681">MDAVATTAPSGSTSSAWSKEAIFGLLGVLVMILCSALGFVWKCIVTKRFCGRKQKADGWDCRDLETIRRHQQEAYTASMRTSWGEIKLKEHTSARTVLKAGESLEA</sequence>
<keyword evidence="3" id="KW-1185">Reference proteome</keyword>
<feature type="transmembrane region" description="Helical" evidence="1">
    <location>
        <begin position="21"/>
        <end position="45"/>
    </location>
</feature>
<dbReference type="OrthoDB" id="3794897at2759"/>
<protein>
    <submittedName>
        <fullName evidence="2">Uncharacterized protein</fullName>
    </submittedName>
</protein>
<reference evidence="2" key="1">
    <citation type="journal article" date="2020" name="Stud. Mycol.">
        <title>101 Dothideomycetes genomes: a test case for predicting lifestyles and emergence of pathogens.</title>
        <authorList>
            <person name="Haridas S."/>
            <person name="Albert R."/>
            <person name="Binder M."/>
            <person name="Bloem J."/>
            <person name="Labutti K."/>
            <person name="Salamov A."/>
            <person name="Andreopoulos B."/>
            <person name="Baker S."/>
            <person name="Barry K."/>
            <person name="Bills G."/>
            <person name="Bluhm B."/>
            <person name="Cannon C."/>
            <person name="Castanera R."/>
            <person name="Culley D."/>
            <person name="Daum C."/>
            <person name="Ezra D."/>
            <person name="Gonzalez J."/>
            <person name="Henrissat B."/>
            <person name="Kuo A."/>
            <person name="Liang C."/>
            <person name="Lipzen A."/>
            <person name="Lutzoni F."/>
            <person name="Magnuson J."/>
            <person name="Mondo S."/>
            <person name="Nolan M."/>
            <person name="Ohm R."/>
            <person name="Pangilinan J."/>
            <person name="Park H.-J."/>
            <person name="Ramirez L."/>
            <person name="Alfaro M."/>
            <person name="Sun H."/>
            <person name="Tritt A."/>
            <person name="Yoshinaga Y."/>
            <person name="Zwiers L.-H."/>
            <person name="Turgeon B."/>
            <person name="Goodwin S."/>
            <person name="Spatafora J."/>
            <person name="Crous P."/>
            <person name="Grigoriev I."/>
        </authorList>
    </citation>
    <scope>NUCLEOTIDE SEQUENCE</scope>
    <source>
        <strain evidence="2">CBS 207.26</strain>
    </source>
</reference>
<dbReference type="EMBL" id="ML994610">
    <property type="protein sequence ID" value="KAF2195074.1"/>
    <property type="molecule type" value="Genomic_DNA"/>
</dbReference>
<name>A0A6A6EU22_9PEZI</name>
<evidence type="ECO:0000313" key="2">
    <source>
        <dbReference type="EMBL" id="KAF2195074.1"/>
    </source>
</evidence>
<proteinExistence type="predicted"/>
<gene>
    <name evidence="2" type="ORF">K469DRAFT_681436</name>
</gene>